<gene>
    <name evidence="5" type="ORF">PQR62_07525</name>
</gene>
<dbReference type="PANTHER" id="PTHR43133:SF63">
    <property type="entry name" value="RNA POLYMERASE SIGMA FACTOR FECI-RELATED"/>
    <property type="match status" value="1"/>
</dbReference>
<dbReference type="NCBIfam" id="TIGR02937">
    <property type="entry name" value="sigma70-ECF"/>
    <property type="match status" value="1"/>
</dbReference>
<evidence type="ECO:0000259" key="4">
    <source>
        <dbReference type="Pfam" id="PF08281"/>
    </source>
</evidence>
<sequence>MLSNNARPPLLDRLVHHYDELVSYVCRATGRFHSDHRQVRDSAREAVHDICLQLLGNNDAAEEIKVPLAFLRTLSKRRAIDNLRRDVAWARFAARAEDHPELNELAAGASDEPEHRLLAKQRLALLAQAIESLPPRCREVFVLHKIHEWPQAEVADYLGISIKTVEKHMRIAVACCRFALGDLLPQPGARGRA</sequence>
<dbReference type="InterPro" id="IPR014284">
    <property type="entry name" value="RNA_pol_sigma-70_dom"/>
</dbReference>
<dbReference type="Gene3D" id="1.10.1740.10">
    <property type="match status" value="1"/>
</dbReference>
<evidence type="ECO:0000313" key="5">
    <source>
        <dbReference type="EMBL" id="MFL9924108.1"/>
    </source>
</evidence>
<dbReference type="RefSeq" id="WP_408156405.1">
    <property type="nucleotide sequence ID" value="NZ_JAQQFM010000003.1"/>
</dbReference>
<reference evidence="5 6" key="1">
    <citation type="journal article" date="2024" name="Chem. Sci.">
        <title>Discovery of megapolipeptins by genome mining of a Burkholderiales bacteria collection.</title>
        <authorList>
            <person name="Paulo B.S."/>
            <person name="Recchia M.J.J."/>
            <person name="Lee S."/>
            <person name="Fergusson C.H."/>
            <person name="Romanowski S.B."/>
            <person name="Hernandez A."/>
            <person name="Krull N."/>
            <person name="Liu D.Y."/>
            <person name="Cavanagh H."/>
            <person name="Bos A."/>
            <person name="Gray C.A."/>
            <person name="Murphy B.T."/>
            <person name="Linington R.G."/>
            <person name="Eustaquio A.S."/>
        </authorList>
    </citation>
    <scope>NUCLEOTIDE SEQUENCE [LARGE SCALE GENOMIC DNA]</scope>
    <source>
        <strain evidence="5 6">RL21-008-BIB-A</strain>
    </source>
</reference>
<feature type="domain" description="RNA polymerase sigma factor 70 region 4 type 2" evidence="4">
    <location>
        <begin position="125"/>
        <end position="175"/>
    </location>
</feature>
<dbReference type="InterPro" id="IPR013249">
    <property type="entry name" value="RNA_pol_sigma70_r4_t2"/>
</dbReference>
<comment type="caution">
    <text evidence="5">The sequence shown here is derived from an EMBL/GenBank/DDBJ whole genome shotgun (WGS) entry which is preliminary data.</text>
</comment>
<dbReference type="Proteomes" id="UP001629246">
    <property type="component" value="Unassembled WGS sequence"/>
</dbReference>
<keyword evidence="6" id="KW-1185">Reference proteome</keyword>
<name>A0ABW9A5E2_9BURK</name>
<organism evidence="5 6">
    <name type="scientific">Herbaspirillum lusitanum</name>
    <dbReference type="NCBI Taxonomy" id="213312"/>
    <lineage>
        <taxon>Bacteria</taxon>
        <taxon>Pseudomonadati</taxon>
        <taxon>Pseudomonadota</taxon>
        <taxon>Betaproteobacteria</taxon>
        <taxon>Burkholderiales</taxon>
        <taxon>Oxalobacteraceae</taxon>
        <taxon>Herbaspirillum</taxon>
    </lineage>
</organism>
<dbReference type="SUPFAM" id="SSF88659">
    <property type="entry name" value="Sigma3 and sigma4 domains of RNA polymerase sigma factors"/>
    <property type="match status" value="1"/>
</dbReference>
<evidence type="ECO:0000256" key="1">
    <source>
        <dbReference type="ARBA" id="ARBA00023015"/>
    </source>
</evidence>
<dbReference type="Gene3D" id="1.10.10.10">
    <property type="entry name" value="Winged helix-like DNA-binding domain superfamily/Winged helix DNA-binding domain"/>
    <property type="match status" value="1"/>
</dbReference>
<accession>A0ABW9A5E2</accession>
<dbReference type="InterPro" id="IPR036388">
    <property type="entry name" value="WH-like_DNA-bd_sf"/>
</dbReference>
<evidence type="ECO:0000256" key="2">
    <source>
        <dbReference type="ARBA" id="ARBA00023082"/>
    </source>
</evidence>
<dbReference type="InterPro" id="IPR039425">
    <property type="entry name" value="RNA_pol_sigma-70-like"/>
</dbReference>
<dbReference type="InterPro" id="IPR013324">
    <property type="entry name" value="RNA_pol_sigma_r3/r4-like"/>
</dbReference>
<keyword evidence="2" id="KW-0731">Sigma factor</keyword>
<dbReference type="PANTHER" id="PTHR43133">
    <property type="entry name" value="RNA POLYMERASE ECF-TYPE SIGMA FACTO"/>
    <property type="match status" value="1"/>
</dbReference>
<evidence type="ECO:0000256" key="3">
    <source>
        <dbReference type="ARBA" id="ARBA00023163"/>
    </source>
</evidence>
<dbReference type="EMBL" id="JAQQFM010000003">
    <property type="protein sequence ID" value="MFL9924108.1"/>
    <property type="molecule type" value="Genomic_DNA"/>
</dbReference>
<keyword evidence="1" id="KW-0805">Transcription regulation</keyword>
<evidence type="ECO:0000313" key="6">
    <source>
        <dbReference type="Proteomes" id="UP001629246"/>
    </source>
</evidence>
<protein>
    <submittedName>
        <fullName evidence="5">RNA polymerase sigma factor</fullName>
    </submittedName>
</protein>
<keyword evidence="3" id="KW-0804">Transcription</keyword>
<dbReference type="CDD" id="cd06171">
    <property type="entry name" value="Sigma70_r4"/>
    <property type="match status" value="1"/>
</dbReference>
<proteinExistence type="predicted"/>
<dbReference type="Pfam" id="PF08281">
    <property type="entry name" value="Sigma70_r4_2"/>
    <property type="match status" value="1"/>
</dbReference>